<keyword evidence="7" id="KW-1185">Reference proteome</keyword>
<dbReference type="InterPro" id="IPR036881">
    <property type="entry name" value="Glyco_hydro_3_C_sf"/>
</dbReference>
<accession>A0A7Y6A6Q9</accession>
<dbReference type="SMART" id="SM01217">
    <property type="entry name" value="Fn3_like"/>
    <property type="match status" value="1"/>
</dbReference>
<protein>
    <submittedName>
        <fullName evidence="6">Beta-glucosidase</fullName>
    </submittedName>
</protein>
<dbReference type="PROSITE" id="PS00775">
    <property type="entry name" value="GLYCOSYL_HYDROL_F3"/>
    <property type="match status" value="1"/>
</dbReference>
<feature type="domain" description="PA14" evidence="5">
    <location>
        <begin position="484"/>
        <end position="649"/>
    </location>
</feature>
<evidence type="ECO:0000256" key="2">
    <source>
        <dbReference type="ARBA" id="ARBA00022801"/>
    </source>
</evidence>
<dbReference type="InterPro" id="IPR011658">
    <property type="entry name" value="PA14_dom"/>
</dbReference>
<dbReference type="InterPro" id="IPR001764">
    <property type="entry name" value="Glyco_hydro_3_N"/>
</dbReference>
<dbReference type="GO" id="GO:0005975">
    <property type="term" value="P:carbohydrate metabolic process"/>
    <property type="evidence" value="ECO:0007669"/>
    <property type="project" value="InterPro"/>
</dbReference>
<dbReference type="InterPro" id="IPR017853">
    <property type="entry name" value="GH"/>
</dbReference>
<keyword evidence="4" id="KW-0326">Glycosidase</keyword>
<dbReference type="InterPro" id="IPR037524">
    <property type="entry name" value="PA14/GLEYA"/>
</dbReference>
<proteinExistence type="inferred from homology"/>
<dbReference type="Pfam" id="PF07691">
    <property type="entry name" value="PA14"/>
    <property type="match status" value="1"/>
</dbReference>
<dbReference type="GO" id="GO:0004553">
    <property type="term" value="F:hydrolase activity, hydrolyzing O-glycosyl compounds"/>
    <property type="evidence" value="ECO:0007669"/>
    <property type="project" value="InterPro"/>
</dbReference>
<dbReference type="SUPFAM" id="SSF52279">
    <property type="entry name" value="Beta-D-glucan exohydrolase, C-terminal domain"/>
    <property type="match status" value="1"/>
</dbReference>
<sequence length="920" mass="97384">MTQGPARDPGARTVLEGEGLAMTSVRSGRSGRRGRRLAAGVAAAAVVITVQTGSPGAAAPGDPWMNTALSPDQRAVLLLQAMTLEEKVELMAGDQGSGPAAFYSAPIERLGIPELSMADATDGIASRGWVLPDTANTATAMPATLALAATWDPARARDYAGVVADEARQTGHEVLLGPNSDPTRNPFWGRQAESASEDPQLNSAIVVPFVQEVQARNVIADLKHYTAYTQERYRGGEQNVVVDERTLREVHTAAYEAAIRDANLGSVMCSFNKINGVYSCENESTLNEILREQLGFQGFVLTDFGAIHSTEASIVAGTDMETGTRAFYADALLDAVNGGSVPVALVDRSVLRILRTMFAIGIFDNDYTPTAIPVEEHGAVAREVQEDAITLLKNDAAALPLDGDAIDSIAVVGADATIPSALGGSAYIQPTYEVSLLDALRERGQEIGAQVRYAQGNDPVNGANMIETLDMTAVPSSVLRPERGIGDGLTARYYPNATWSGAAGLTRTEHQVAYDVGFIGGQPAFASLYGSQVQPTPALDGLGPAGNGDQSVRYTGGLVAPSTGAYVLGATGWGDAKVYLDGGLIIDMTGEDGRRDVRSEPQQLTAGQEYDLVVEYTQNRPLVGLQPGTFLLQWSTPADAVPPSVAEAADAAAASDVAVVFVRTYESEERDMVSLKLPQNADQLIRAVAAANPRTVVVVSTGAGVIMPWAEAVPAVLQNYFGGQEEGHALAAILFGDEDPSGRLPVSYPSSEDALPAGVQNPWLDDPDVEFTEGLNVGYRGYLAAGVAPQFAFGEGLSYTQFEMDRLRVGNVIRATGGQDTVDARVRLRNVGDRDGTEVVQVYLGPLPGVASPLRKLAGFAKVELGAGDRQQVRIELDRRDFSYWDADADQWVTPTGQVAVYIGRSSVDTELAGAVRVRP</sequence>
<keyword evidence="2 4" id="KW-0378">Hydrolase</keyword>
<dbReference type="InterPro" id="IPR026891">
    <property type="entry name" value="Fn3-like"/>
</dbReference>
<dbReference type="Gene3D" id="2.60.40.10">
    <property type="entry name" value="Immunoglobulins"/>
    <property type="match status" value="1"/>
</dbReference>
<evidence type="ECO:0000256" key="4">
    <source>
        <dbReference type="RuleBase" id="RU361161"/>
    </source>
</evidence>
<evidence type="ECO:0000256" key="1">
    <source>
        <dbReference type="ARBA" id="ARBA00005336"/>
    </source>
</evidence>
<comment type="caution">
    <text evidence="6">The sequence shown here is derived from an EMBL/GenBank/DDBJ whole genome shotgun (WGS) entry which is preliminary data.</text>
</comment>
<dbReference type="InterPro" id="IPR050288">
    <property type="entry name" value="Cellulose_deg_GH3"/>
</dbReference>
<gene>
    <name evidence="6" type="ORF">HP550_20920</name>
</gene>
<keyword evidence="3" id="KW-0119">Carbohydrate metabolism</keyword>
<dbReference type="Gene3D" id="3.20.20.300">
    <property type="entry name" value="Glycoside hydrolase, family 3, N-terminal domain"/>
    <property type="match status" value="1"/>
</dbReference>
<dbReference type="Gene3D" id="2.60.120.260">
    <property type="entry name" value="Galactose-binding domain-like"/>
    <property type="match status" value="1"/>
</dbReference>
<dbReference type="Gene3D" id="3.40.50.1700">
    <property type="entry name" value="Glycoside hydrolase family 3 C-terminal domain"/>
    <property type="match status" value="1"/>
</dbReference>
<dbReference type="InterPro" id="IPR013783">
    <property type="entry name" value="Ig-like_fold"/>
</dbReference>
<evidence type="ECO:0000259" key="5">
    <source>
        <dbReference type="PROSITE" id="PS51820"/>
    </source>
</evidence>
<dbReference type="PANTHER" id="PTHR42715">
    <property type="entry name" value="BETA-GLUCOSIDASE"/>
    <property type="match status" value="1"/>
</dbReference>
<reference evidence="6 7" key="1">
    <citation type="submission" date="2020-05" db="EMBL/GenBank/DDBJ databases">
        <title>Genome Sequencing of Type Strains.</title>
        <authorList>
            <person name="Lemaire J.F."/>
            <person name="Inderbitzin P."/>
            <person name="Gregorio O.A."/>
            <person name="Collins S.B."/>
            <person name="Wespe N."/>
            <person name="Knight-Connoni V."/>
        </authorList>
    </citation>
    <scope>NUCLEOTIDE SEQUENCE [LARGE SCALE GENOMIC DNA]</scope>
    <source>
        <strain evidence="6 7">ATCC 25174</strain>
    </source>
</reference>
<dbReference type="Proteomes" id="UP000565724">
    <property type="component" value="Unassembled WGS sequence"/>
</dbReference>
<dbReference type="Pfam" id="PF01915">
    <property type="entry name" value="Glyco_hydro_3_C"/>
    <property type="match status" value="1"/>
</dbReference>
<evidence type="ECO:0000313" key="7">
    <source>
        <dbReference type="Proteomes" id="UP000565724"/>
    </source>
</evidence>
<dbReference type="InterPro" id="IPR036962">
    <property type="entry name" value="Glyco_hydro_3_N_sf"/>
</dbReference>
<dbReference type="InterPro" id="IPR002772">
    <property type="entry name" value="Glyco_hydro_3_C"/>
</dbReference>
<dbReference type="PROSITE" id="PS51820">
    <property type="entry name" value="PA14"/>
    <property type="match status" value="1"/>
</dbReference>
<evidence type="ECO:0000313" key="6">
    <source>
        <dbReference type="EMBL" id="NUU19712.1"/>
    </source>
</evidence>
<dbReference type="EMBL" id="JABMCI010000071">
    <property type="protein sequence ID" value="NUU19712.1"/>
    <property type="molecule type" value="Genomic_DNA"/>
</dbReference>
<dbReference type="SMART" id="SM00758">
    <property type="entry name" value="PA14"/>
    <property type="match status" value="1"/>
</dbReference>
<dbReference type="SUPFAM" id="SSF51445">
    <property type="entry name" value="(Trans)glycosidases"/>
    <property type="match status" value="1"/>
</dbReference>
<dbReference type="Pfam" id="PF14310">
    <property type="entry name" value="Fn3-like"/>
    <property type="match status" value="1"/>
</dbReference>
<dbReference type="Pfam" id="PF00933">
    <property type="entry name" value="Glyco_hydro_3"/>
    <property type="match status" value="1"/>
</dbReference>
<dbReference type="PRINTS" id="PR00133">
    <property type="entry name" value="GLHYDRLASE3"/>
</dbReference>
<name>A0A7Y6A6Q9_9CELL</name>
<comment type="similarity">
    <text evidence="1 4">Belongs to the glycosyl hydrolase 3 family.</text>
</comment>
<dbReference type="RefSeq" id="WP_175349617.1">
    <property type="nucleotide sequence ID" value="NZ_JABMCI010000071.1"/>
</dbReference>
<dbReference type="AlphaFoldDB" id="A0A7Y6A6Q9"/>
<dbReference type="PANTHER" id="PTHR42715:SF10">
    <property type="entry name" value="BETA-GLUCOSIDASE"/>
    <property type="match status" value="1"/>
</dbReference>
<dbReference type="InterPro" id="IPR019800">
    <property type="entry name" value="Glyco_hydro_3_AS"/>
</dbReference>
<organism evidence="6 7">
    <name type="scientific">Cellulomonas humilata</name>
    <dbReference type="NCBI Taxonomy" id="144055"/>
    <lineage>
        <taxon>Bacteria</taxon>
        <taxon>Bacillati</taxon>
        <taxon>Actinomycetota</taxon>
        <taxon>Actinomycetes</taxon>
        <taxon>Micrococcales</taxon>
        <taxon>Cellulomonadaceae</taxon>
        <taxon>Cellulomonas</taxon>
    </lineage>
</organism>
<evidence type="ECO:0000256" key="3">
    <source>
        <dbReference type="ARBA" id="ARBA00023277"/>
    </source>
</evidence>